<evidence type="ECO:0000256" key="2">
    <source>
        <dbReference type="ARBA" id="ARBA00023157"/>
    </source>
</evidence>
<feature type="region of interest" description="Disordered" evidence="4">
    <location>
        <begin position="44"/>
        <end position="106"/>
    </location>
</feature>
<name>M7BM65_CHEMY</name>
<dbReference type="GO" id="GO:0042813">
    <property type="term" value="F:Wnt receptor activity"/>
    <property type="evidence" value="ECO:0007669"/>
    <property type="project" value="TreeGrafter"/>
</dbReference>
<dbReference type="STRING" id="8469.M7BM65"/>
<dbReference type="Pfam" id="PF01392">
    <property type="entry name" value="Fz"/>
    <property type="match status" value="1"/>
</dbReference>
<feature type="region of interest" description="Disordered" evidence="4">
    <location>
        <begin position="210"/>
        <end position="230"/>
    </location>
</feature>
<reference evidence="7" key="1">
    <citation type="journal article" date="2013" name="Nat. Genet.">
        <title>The draft genomes of soft-shell turtle and green sea turtle yield insights into the development and evolution of the turtle-specific body plan.</title>
        <authorList>
            <person name="Wang Z."/>
            <person name="Pascual-Anaya J."/>
            <person name="Zadissa A."/>
            <person name="Li W."/>
            <person name="Niimura Y."/>
            <person name="Huang Z."/>
            <person name="Li C."/>
            <person name="White S."/>
            <person name="Xiong Z."/>
            <person name="Fang D."/>
            <person name="Wang B."/>
            <person name="Ming Y."/>
            <person name="Chen Y."/>
            <person name="Zheng Y."/>
            <person name="Kuraku S."/>
            <person name="Pignatelli M."/>
            <person name="Herrero J."/>
            <person name="Beal K."/>
            <person name="Nozawa M."/>
            <person name="Li Q."/>
            <person name="Wang J."/>
            <person name="Zhang H."/>
            <person name="Yu L."/>
            <person name="Shigenobu S."/>
            <person name="Wang J."/>
            <person name="Liu J."/>
            <person name="Flicek P."/>
            <person name="Searle S."/>
            <person name="Wang J."/>
            <person name="Kuratani S."/>
            <person name="Yin Y."/>
            <person name="Aken B."/>
            <person name="Zhang G."/>
            <person name="Irie N."/>
        </authorList>
    </citation>
    <scope>NUCLEOTIDE SEQUENCE [LARGE SCALE GENOMIC DNA]</scope>
</reference>
<dbReference type="InterPro" id="IPR036790">
    <property type="entry name" value="Frizzled_dom_sf"/>
</dbReference>
<dbReference type="Proteomes" id="UP000031443">
    <property type="component" value="Unassembled WGS sequence"/>
</dbReference>
<keyword evidence="2 3" id="KW-1015">Disulfide bond</keyword>
<feature type="region of interest" description="Disordered" evidence="4">
    <location>
        <begin position="123"/>
        <end position="162"/>
    </location>
</feature>
<dbReference type="GO" id="GO:0005886">
    <property type="term" value="C:plasma membrane"/>
    <property type="evidence" value="ECO:0007669"/>
    <property type="project" value="TreeGrafter"/>
</dbReference>
<feature type="non-terminal residue" evidence="6">
    <location>
        <position position="1"/>
    </location>
</feature>
<dbReference type="GO" id="GO:0017147">
    <property type="term" value="F:Wnt-protein binding"/>
    <property type="evidence" value="ECO:0007669"/>
    <property type="project" value="TreeGrafter"/>
</dbReference>
<feature type="disulfide bond" evidence="3">
    <location>
        <begin position="290"/>
        <end position="336"/>
    </location>
</feature>
<dbReference type="eggNOG" id="KOG3577">
    <property type="taxonomic scope" value="Eukaryota"/>
</dbReference>
<feature type="disulfide bond" evidence="3">
    <location>
        <begin position="327"/>
        <end position="365"/>
    </location>
</feature>
<dbReference type="PROSITE" id="PS50038">
    <property type="entry name" value="FZ"/>
    <property type="match status" value="1"/>
</dbReference>
<evidence type="ECO:0000256" key="4">
    <source>
        <dbReference type="SAM" id="MobiDB-lite"/>
    </source>
</evidence>
<dbReference type="Gene3D" id="1.10.2000.10">
    <property type="entry name" value="Frizzled cysteine-rich domain"/>
    <property type="match status" value="1"/>
</dbReference>
<dbReference type="GO" id="GO:0060070">
    <property type="term" value="P:canonical Wnt signaling pathway"/>
    <property type="evidence" value="ECO:0007669"/>
    <property type="project" value="TreeGrafter"/>
</dbReference>
<feature type="compositionally biased region" description="Low complexity" evidence="4">
    <location>
        <begin position="123"/>
        <end position="137"/>
    </location>
</feature>
<dbReference type="PANTHER" id="PTHR11309">
    <property type="entry name" value="FRIZZLED"/>
    <property type="match status" value="1"/>
</dbReference>
<dbReference type="AlphaFoldDB" id="M7BM65"/>
<feature type="non-terminal residue" evidence="6">
    <location>
        <position position="400"/>
    </location>
</feature>
<keyword evidence="7" id="KW-1185">Reference proteome</keyword>
<organism evidence="6 7">
    <name type="scientific">Chelonia mydas</name>
    <name type="common">Green sea-turtle</name>
    <name type="synonym">Chelonia agassizi</name>
    <dbReference type="NCBI Taxonomy" id="8469"/>
    <lineage>
        <taxon>Eukaryota</taxon>
        <taxon>Metazoa</taxon>
        <taxon>Chordata</taxon>
        <taxon>Craniata</taxon>
        <taxon>Vertebrata</taxon>
        <taxon>Euteleostomi</taxon>
        <taxon>Archelosauria</taxon>
        <taxon>Testudinata</taxon>
        <taxon>Testudines</taxon>
        <taxon>Cryptodira</taxon>
        <taxon>Durocryptodira</taxon>
        <taxon>Americhelydia</taxon>
        <taxon>Chelonioidea</taxon>
        <taxon>Cheloniidae</taxon>
        <taxon>Chelonia</taxon>
    </lineage>
</organism>
<dbReference type="FunFam" id="1.10.2000.10:FF:000017">
    <property type="entry name" value="Alpha 1 type XVIII collagen"/>
    <property type="match status" value="1"/>
</dbReference>
<dbReference type="GO" id="GO:0005581">
    <property type="term" value="C:collagen trimer"/>
    <property type="evidence" value="ECO:0007669"/>
    <property type="project" value="UniProtKB-KW"/>
</dbReference>
<feature type="domain" description="FZ" evidence="5">
    <location>
        <begin position="275"/>
        <end position="393"/>
    </location>
</feature>
<dbReference type="EMBL" id="KB557457">
    <property type="protein sequence ID" value="EMP29292.1"/>
    <property type="molecule type" value="Genomic_DNA"/>
</dbReference>
<accession>M7BM65</accession>
<proteinExistence type="predicted"/>
<dbReference type="GO" id="GO:0035567">
    <property type="term" value="P:non-canonical Wnt signaling pathway"/>
    <property type="evidence" value="ECO:0007669"/>
    <property type="project" value="TreeGrafter"/>
</dbReference>
<gene>
    <name evidence="6" type="ORF">UY3_13585</name>
</gene>
<dbReference type="PANTHER" id="PTHR11309:SF47">
    <property type="entry name" value="FRIZZLED"/>
    <property type="match status" value="1"/>
</dbReference>
<dbReference type="SUPFAM" id="SSF63501">
    <property type="entry name" value="Frizzled cysteine-rich domain"/>
    <property type="match status" value="1"/>
</dbReference>
<dbReference type="InterPro" id="IPR020067">
    <property type="entry name" value="Frizzled_dom"/>
</dbReference>
<evidence type="ECO:0000259" key="5">
    <source>
        <dbReference type="PROSITE" id="PS50038"/>
    </source>
</evidence>
<keyword evidence="6" id="KW-0176">Collagen</keyword>
<comment type="caution">
    <text evidence="3">Lacks conserved residue(s) required for the propagation of feature annotation.</text>
</comment>
<keyword evidence="1" id="KW-0217">Developmental protein</keyword>
<dbReference type="InterPro" id="IPR010363">
    <property type="entry name" value="DUF959_COL18_N"/>
</dbReference>
<sequence length="400" mass="42175">TAVPAPASPSLSQDQGENIAGVGAEILDVAEGIRSLVQLWDEGTTRRTGNAGEPTAAAPRTTTRTSLAAPSSATGLAGHGNMTANSTGDGHGLLGTGQAEASLPMPTGPPPAWNRTRALLQKPAAAPPGSASFPFSPEGQESATLPQARAGGGVASEKRGGVSPTASVLDWREPQTDISVHAGIPAQLAGSLDNWLSHYVAHSNQSLSYGNSTRRSLKNNSSQSVQSTDPSTMHFGIAVADLNRNHNDAVSNTNATNSVDFFSARLASFFPGLTLTAGRCLPFPADLPYCNNLGIKHFRLPNYFHHGSDVEIRAALHEWEGLLTSRCHRYLEWFFCLLLVPGCNASIPITPPPCWGFCEAVRDLCWIHLKDGRLPMSCDSLPAEDAGYSCVFVNVSAGNI</sequence>
<protein>
    <submittedName>
        <fullName evidence="6">Collagen alpha-1(XVIII) chain</fullName>
    </submittedName>
</protein>
<dbReference type="Pfam" id="PF06121">
    <property type="entry name" value="DUF959"/>
    <property type="match status" value="1"/>
</dbReference>
<evidence type="ECO:0000256" key="3">
    <source>
        <dbReference type="PROSITE-ProRule" id="PRU00090"/>
    </source>
</evidence>
<dbReference type="InterPro" id="IPR015526">
    <property type="entry name" value="Frizzled/SFRP"/>
</dbReference>
<evidence type="ECO:0000256" key="1">
    <source>
        <dbReference type="ARBA" id="ARBA00022473"/>
    </source>
</evidence>
<dbReference type="SMART" id="SM00063">
    <property type="entry name" value="FRI"/>
    <property type="match status" value="1"/>
</dbReference>
<feature type="compositionally biased region" description="Low complexity" evidence="4">
    <location>
        <begin position="54"/>
        <end position="74"/>
    </location>
</feature>
<evidence type="ECO:0000313" key="6">
    <source>
        <dbReference type="EMBL" id="EMP29292.1"/>
    </source>
</evidence>
<evidence type="ECO:0000313" key="7">
    <source>
        <dbReference type="Proteomes" id="UP000031443"/>
    </source>
</evidence>